<evidence type="ECO:0000256" key="2">
    <source>
        <dbReference type="ARBA" id="ARBA00008641"/>
    </source>
</evidence>
<dbReference type="GO" id="GO:0005085">
    <property type="term" value="F:guanyl-nucleotide exchange factor activity"/>
    <property type="evidence" value="ECO:0007669"/>
    <property type="project" value="UniProtKB-KW"/>
</dbReference>
<dbReference type="Proteomes" id="UP001314229">
    <property type="component" value="Unassembled WGS sequence"/>
</dbReference>
<dbReference type="InterPro" id="IPR042431">
    <property type="entry name" value="FAM45"/>
</dbReference>
<dbReference type="PROSITE" id="PS50211">
    <property type="entry name" value="DENN"/>
    <property type="match status" value="1"/>
</dbReference>
<comment type="similarity">
    <text evidence="2">Belongs to the DENND10 family.</text>
</comment>
<evidence type="ECO:0000313" key="7">
    <source>
        <dbReference type="EMBL" id="CAK6962426.1"/>
    </source>
</evidence>
<dbReference type="PANTHER" id="PTHR28544">
    <property type="entry name" value="PROTEIN FAM45A-RELATED"/>
    <property type="match status" value="1"/>
</dbReference>
<comment type="subcellular location">
    <subcellularLocation>
        <location evidence="1">Late endosome</location>
    </subcellularLocation>
</comment>
<keyword evidence="4" id="KW-0967">Endosome</keyword>
<evidence type="ECO:0000313" key="8">
    <source>
        <dbReference type="Proteomes" id="UP001314229"/>
    </source>
</evidence>
<name>A0AAV1NS11_SCOSC</name>
<sequence>MAFRNTTDSGISVTVNAPSNCEVSPRVIGREPRVSSSRTLTHSPPVPEQGREQSVLTAEITPCPLTTLNTFPVLLHLPSIAVGRLDLAGALKVWNMAATDTQLMLSVGLIEKDVNGDTLWVWCYPSVGSEMRKVLLSKCCLTQDSRDFHTFVFGQFCRMWYYISTVEVQEPTALNKVTHFSIVVTAKDFNPEKYAALSRILCRMYIKHGSPVKMMEAYIAVLTKGICQSDENGSFLIKDYDVRKAYLAGSVKDVVSQFGMETIILYTALMLKKRIIVHHPRIEALLEFTRVLPALTWHRKDWSILHPYVHLTDTEVEDLKRCPGYIAGFVDPEVSNRSDLFDVYVNLPDSVITVSQSAKEALAMGKLHKDIGHLIVQSAEDAERSDSQVIKDISVKTKEVLANLLSLADECENSKITLEGLKQHHFPPATENFLFHLAAAEQLLRI</sequence>
<keyword evidence="8" id="KW-1185">Reference proteome</keyword>
<dbReference type="GO" id="GO:2000641">
    <property type="term" value="P:regulation of early endosome to late endosome transport"/>
    <property type="evidence" value="ECO:0007669"/>
    <property type="project" value="TreeGrafter"/>
</dbReference>
<dbReference type="EMBL" id="CAWUFR010000057">
    <property type="protein sequence ID" value="CAK6962426.1"/>
    <property type="molecule type" value="Genomic_DNA"/>
</dbReference>
<feature type="domain" description="UDENN" evidence="6">
    <location>
        <begin position="55"/>
        <end position="446"/>
    </location>
</feature>
<accession>A0AAV1NS11</accession>
<evidence type="ECO:0000259" key="6">
    <source>
        <dbReference type="PROSITE" id="PS50211"/>
    </source>
</evidence>
<dbReference type="AlphaFoldDB" id="A0AAV1NS11"/>
<organism evidence="7 8">
    <name type="scientific">Scomber scombrus</name>
    <name type="common">Atlantic mackerel</name>
    <name type="synonym">Scomber vernalis</name>
    <dbReference type="NCBI Taxonomy" id="13677"/>
    <lineage>
        <taxon>Eukaryota</taxon>
        <taxon>Metazoa</taxon>
        <taxon>Chordata</taxon>
        <taxon>Craniata</taxon>
        <taxon>Vertebrata</taxon>
        <taxon>Euteleostomi</taxon>
        <taxon>Actinopterygii</taxon>
        <taxon>Neopterygii</taxon>
        <taxon>Teleostei</taxon>
        <taxon>Neoteleostei</taxon>
        <taxon>Acanthomorphata</taxon>
        <taxon>Pelagiaria</taxon>
        <taxon>Scombriformes</taxon>
        <taxon>Scombridae</taxon>
        <taxon>Scomber</taxon>
    </lineage>
</organism>
<evidence type="ECO:0000256" key="1">
    <source>
        <dbReference type="ARBA" id="ARBA00004603"/>
    </source>
</evidence>
<keyword evidence="3" id="KW-0344">Guanine-nucleotide releasing factor</keyword>
<feature type="region of interest" description="Disordered" evidence="5">
    <location>
        <begin position="26"/>
        <end position="53"/>
    </location>
</feature>
<protein>
    <submittedName>
        <fullName evidence="7">Protein FAM45A Protein FAM45</fullName>
    </submittedName>
</protein>
<dbReference type="GO" id="GO:0031267">
    <property type="term" value="F:small GTPase binding"/>
    <property type="evidence" value="ECO:0007669"/>
    <property type="project" value="TreeGrafter"/>
</dbReference>
<dbReference type="GO" id="GO:0015031">
    <property type="term" value="P:protein transport"/>
    <property type="evidence" value="ECO:0007669"/>
    <property type="project" value="TreeGrafter"/>
</dbReference>
<dbReference type="Pfam" id="PF08616">
    <property type="entry name" value="SPA"/>
    <property type="match status" value="1"/>
</dbReference>
<gene>
    <name evidence="7" type="ORF">FSCOSCO3_A026021</name>
</gene>
<proteinExistence type="inferred from homology"/>
<evidence type="ECO:0000256" key="3">
    <source>
        <dbReference type="ARBA" id="ARBA00022658"/>
    </source>
</evidence>
<evidence type="ECO:0000256" key="5">
    <source>
        <dbReference type="SAM" id="MobiDB-lite"/>
    </source>
</evidence>
<comment type="caution">
    <text evidence="7">The sequence shown here is derived from an EMBL/GenBank/DDBJ whole genome shotgun (WGS) entry which is preliminary data.</text>
</comment>
<dbReference type="GO" id="GO:0005770">
    <property type="term" value="C:late endosome"/>
    <property type="evidence" value="ECO:0007669"/>
    <property type="project" value="UniProtKB-SubCell"/>
</dbReference>
<dbReference type="PANTHER" id="PTHR28544:SF1">
    <property type="entry name" value="DENN DOMAIN-CONTAINING PROTEIN 10-RELATED"/>
    <property type="match status" value="1"/>
</dbReference>
<evidence type="ECO:0000256" key="4">
    <source>
        <dbReference type="ARBA" id="ARBA00022753"/>
    </source>
</evidence>
<dbReference type="InterPro" id="IPR037516">
    <property type="entry name" value="Tripartite_DENN"/>
</dbReference>
<reference evidence="7 8" key="1">
    <citation type="submission" date="2024-01" db="EMBL/GenBank/DDBJ databases">
        <authorList>
            <person name="Alioto T."/>
            <person name="Alioto T."/>
            <person name="Gomez Garrido J."/>
        </authorList>
    </citation>
    <scope>NUCLEOTIDE SEQUENCE [LARGE SCALE GENOMIC DNA]</scope>
</reference>